<gene>
    <name evidence="1" type="ORF">GGI15_001687</name>
</gene>
<proteinExistence type="predicted"/>
<dbReference type="OrthoDB" id="10251508at2759"/>
<keyword evidence="2" id="KW-1185">Reference proteome</keyword>
<dbReference type="EMBL" id="JANBUM010000072">
    <property type="protein sequence ID" value="KAJ2786161.1"/>
    <property type="molecule type" value="Genomic_DNA"/>
</dbReference>
<comment type="caution">
    <text evidence="1">The sequence shown here is derived from an EMBL/GenBank/DDBJ whole genome shotgun (WGS) entry which is preliminary data.</text>
</comment>
<dbReference type="Proteomes" id="UP001140172">
    <property type="component" value="Unassembled WGS sequence"/>
</dbReference>
<evidence type="ECO:0000313" key="2">
    <source>
        <dbReference type="Proteomes" id="UP001140172"/>
    </source>
</evidence>
<evidence type="ECO:0000313" key="1">
    <source>
        <dbReference type="EMBL" id="KAJ2786161.1"/>
    </source>
</evidence>
<name>A0A9W8LNC3_9FUNG</name>
<reference evidence="1" key="1">
    <citation type="submission" date="2022-07" db="EMBL/GenBank/DDBJ databases">
        <title>Phylogenomic reconstructions and comparative analyses of Kickxellomycotina fungi.</title>
        <authorList>
            <person name="Reynolds N.K."/>
            <person name="Stajich J.E."/>
            <person name="Barry K."/>
            <person name="Grigoriev I.V."/>
            <person name="Crous P."/>
            <person name="Smith M.E."/>
        </authorList>
    </citation>
    <scope>NUCLEOTIDE SEQUENCE</scope>
    <source>
        <strain evidence="1">BCRC 34489</strain>
    </source>
</reference>
<dbReference type="AlphaFoldDB" id="A0A9W8LNC3"/>
<accession>A0A9W8LNC3</accession>
<protein>
    <submittedName>
        <fullName evidence="1">Uncharacterized protein</fullName>
    </submittedName>
</protein>
<organism evidence="1 2">
    <name type="scientific">Coemansia interrupta</name>
    <dbReference type="NCBI Taxonomy" id="1126814"/>
    <lineage>
        <taxon>Eukaryota</taxon>
        <taxon>Fungi</taxon>
        <taxon>Fungi incertae sedis</taxon>
        <taxon>Zoopagomycota</taxon>
        <taxon>Kickxellomycotina</taxon>
        <taxon>Kickxellomycetes</taxon>
        <taxon>Kickxellales</taxon>
        <taxon>Kickxellaceae</taxon>
        <taxon>Coemansia</taxon>
    </lineage>
</organism>
<sequence>MHGRQRLREAAVGRWHNSVTDRFNVHRNRTRWIEGHSSVTQAASHIQLPPELSNEIADPLSVELVLMAADRESRQIADALDSHFPMASKLGIVGSRTPFLNGREHTILDNGEVFSSGVVGFAFARARSKAAPVSIDKAASHLHVRYPKLETISDILEIKRSKGNVVLEVENGEAARALIASIRKRQIDAGPAFDDRLFARISTNADCVDSAVFQVTGGDPAKGGLAIDTTRDIQQGYFIQFMMATDSRELVLTSRGGLVQASANGGDEVQLVFGAQDYQDETTQHVHQSIASIFGGVTEGGFVYGGGSLHTERARKLFSGQIIECAVPGSSLEFTLKKKQ</sequence>